<gene>
    <name evidence="1" type="ORF">SM1_076</name>
</gene>
<dbReference type="Proteomes" id="UP000224832">
    <property type="component" value="Segment"/>
</dbReference>
<name>A0A0U3ECS3_9CAUD</name>
<reference evidence="1 2" key="1">
    <citation type="submission" date="2015-12" db="EMBL/GenBank/DDBJ databases">
        <title>In silico genomic study of Pseudomonas phage SM1.</title>
        <authorList>
            <person name="Zawawi N.A.M."/>
            <person name="Mat-Arip Y."/>
            <person name="Wan-Jauhari W.K."/>
            <person name="Fauzi A.A."/>
            <person name="Yee F.J."/>
        </authorList>
    </citation>
    <scope>NUCLEOTIDE SEQUENCE [LARGE SCALE GENOMIC DNA]</scope>
</reference>
<evidence type="ECO:0000313" key="1">
    <source>
        <dbReference type="EMBL" id="ALT58068.1"/>
    </source>
</evidence>
<proteinExistence type="predicted"/>
<evidence type="ECO:0000313" key="2">
    <source>
        <dbReference type="Proteomes" id="UP000224832"/>
    </source>
</evidence>
<accession>A0A0U3ECS3</accession>
<dbReference type="EMBL" id="KU245542">
    <property type="protein sequence ID" value="ALT58068.1"/>
    <property type="molecule type" value="Genomic_DNA"/>
</dbReference>
<keyword evidence="2" id="KW-1185">Reference proteome</keyword>
<protein>
    <submittedName>
        <fullName evidence="1">Uncharacterized protein</fullName>
    </submittedName>
</protein>
<sequence length="191" mass="21634">MEKLKISDLESGDITLKILASVDTEHRDYLRVLHRLGLFRLRTEADSSCSFEDLCGDSYNPEVVTDIDADELKKQKEKFRREVKASGVWGVILEARPSSSVPWEDAEHVDSIWGFVGTSFQGSGYDRDMLALAYEWLAQHSTDEIHNLYVQCLYSQAVLAELSDRLPVEECAILKDIQARLSVAVRKLTNP</sequence>
<organism evidence="1 2">
    <name type="scientific">Pseudomonas phage SM1</name>
    <dbReference type="NCBI Taxonomy" id="1772332"/>
    <lineage>
        <taxon>Viruses</taxon>
        <taxon>Duplodnaviria</taxon>
        <taxon>Heunggongvirae</taxon>
        <taxon>Uroviricota</taxon>
        <taxon>Caudoviricetes</taxon>
        <taxon>Samunavirus</taxon>
        <taxon>Samunavirus SM1</taxon>
    </lineage>
</organism>